<dbReference type="GO" id="GO:0016020">
    <property type="term" value="C:membrane"/>
    <property type="evidence" value="ECO:0007669"/>
    <property type="project" value="UniProtKB-SubCell"/>
</dbReference>
<keyword evidence="8" id="KW-1185">Reference proteome</keyword>
<dbReference type="PANTHER" id="PTHR31042">
    <property type="entry name" value="CORE-2/I-BRANCHING BETA-1,6-N-ACETYLGLUCOSAMINYLTRANSFERASE FAMILY PROTEIN-RELATED"/>
    <property type="match status" value="1"/>
</dbReference>
<dbReference type="InterPro" id="IPR044174">
    <property type="entry name" value="BC10-like"/>
</dbReference>
<evidence type="ECO:0000256" key="5">
    <source>
        <dbReference type="ARBA" id="ARBA00023180"/>
    </source>
</evidence>
<dbReference type="PANTHER" id="PTHR31042:SF3">
    <property type="entry name" value="OS08G0110400 PROTEIN"/>
    <property type="match status" value="1"/>
</dbReference>
<dbReference type="AlphaFoldDB" id="A0AAD3TBV3"/>
<name>A0AAD3TBV3_NEPGR</name>
<dbReference type="EMBL" id="BSYO01000029">
    <property type="protein sequence ID" value="GMH25667.1"/>
    <property type="molecule type" value="Genomic_DNA"/>
</dbReference>
<keyword evidence="6" id="KW-0812">Transmembrane</keyword>
<organism evidence="7 8">
    <name type="scientific">Nepenthes gracilis</name>
    <name type="common">Slender pitcher plant</name>
    <dbReference type="NCBI Taxonomy" id="150966"/>
    <lineage>
        <taxon>Eukaryota</taxon>
        <taxon>Viridiplantae</taxon>
        <taxon>Streptophyta</taxon>
        <taxon>Embryophyta</taxon>
        <taxon>Tracheophyta</taxon>
        <taxon>Spermatophyta</taxon>
        <taxon>Magnoliopsida</taxon>
        <taxon>eudicotyledons</taxon>
        <taxon>Gunneridae</taxon>
        <taxon>Pentapetalae</taxon>
        <taxon>Caryophyllales</taxon>
        <taxon>Nepenthaceae</taxon>
        <taxon>Nepenthes</taxon>
    </lineage>
</organism>
<evidence type="ECO:0000256" key="4">
    <source>
        <dbReference type="ARBA" id="ARBA00023136"/>
    </source>
</evidence>
<feature type="transmembrane region" description="Helical" evidence="6">
    <location>
        <begin position="45"/>
        <end position="64"/>
    </location>
</feature>
<keyword evidence="3" id="KW-0808">Transferase</keyword>
<comment type="caution">
    <text evidence="7">The sequence shown here is derived from an EMBL/GenBank/DDBJ whole genome shotgun (WGS) entry which is preliminary data.</text>
</comment>
<reference evidence="7" key="1">
    <citation type="submission" date="2023-05" db="EMBL/GenBank/DDBJ databases">
        <title>Nepenthes gracilis genome sequencing.</title>
        <authorList>
            <person name="Fukushima K."/>
        </authorList>
    </citation>
    <scope>NUCLEOTIDE SEQUENCE</scope>
    <source>
        <strain evidence="7">SING2019-196</strain>
    </source>
</reference>
<evidence type="ECO:0008006" key="9">
    <source>
        <dbReference type="Google" id="ProtNLM"/>
    </source>
</evidence>
<keyword evidence="4 6" id="KW-0472">Membrane</keyword>
<evidence type="ECO:0000313" key="8">
    <source>
        <dbReference type="Proteomes" id="UP001279734"/>
    </source>
</evidence>
<evidence type="ECO:0000256" key="6">
    <source>
        <dbReference type="SAM" id="Phobius"/>
    </source>
</evidence>
<evidence type="ECO:0000256" key="1">
    <source>
        <dbReference type="ARBA" id="ARBA00004606"/>
    </source>
</evidence>
<keyword evidence="6" id="KW-1133">Transmembrane helix</keyword>
<gene>
    <name evidence="7" type="ORF">Nepgr_027510</name>
</gene>
<accession>A0AAD3TBV3</accession>
<dbReference type="Proteomes" id="UP001279734">
    <property type="component" value="Unassembled WGS sequence"/>
</dbReference>
<protein>
    <recommendedName>
        <fullName evidence="9">Core-2/I-branching beta-1,6-N-acetylglucosaminyltransferase family protein</fullName>
    </recommendedName>
</protein>
<proteinExistence type="predicted"/>
<dbReference type="GO" id="GO:0016757">
    <property type="term" value="F:glycosyltransferase activity"/>
    <property type="evidence" value="ECO:0007669"/>
    <property type="project" value="UniProtKB-KW"/>
</dbReference>
<dbReference type="Pfam" id="PF02485">
    <property type="entry name" value="Branch"/>
    <property type="match status" value="1"/>
</dbReference>
<comment type="subcellular location">
    <subcellularLocation>
        <location evidence="1">Membrane</location>
        <topology evidence="1">Single-pass type II membrane protein</topology>
    </subcellularLocation>
</comment>
<keyword evidence="2" id="KW-0328">Glycosyltransferase</keyword>
<dbReference type="InterPro" id="IPR003406">
    <property type="entry name" value="Glyco_trans_14"/>
</dbReference>
<evidence type="ECO:0000256" key="3">
    <source>
        <dbReference type="ARBA" id="ARBA00022679"/>
    </source>
</evidence>
<evidence type="ECO:0000313" key="7">
    <source>
        <dbReference type="EMBL" id="GMH25667.1"/>
    </source>
</evidence>
<sequence length="423" mass="48243">MGENFLTCLVCICSFGVMKMAGNRGDKEESDKITVPSIKDSSVRIVRIVVFLVVFVAGVVIGLASSSHVNRYFYSQKELSFYGNNAIFATSPLSSAQSNCSIMQSCESEKIDCLSMDNILHPGKLTHALSDEELFWRASVVPKIEEYPYRRVPKVAFMFLTRGPLPLLTLWERFFQRQEGLFSIYVHTQPGYHLNVSNDSVFYGRQIPSQSVSWGSISLADAERRLLANALLDFSNERFVLLSESCIPVFNFRTVYKYLTASVHSYVESYDDPSRYGRGRYSRRMLPNIQLHHWRKGSQWFELNRALVINLISDSKYYSLFRKYCKPSCYPDEHYFATYLNIFHSGLNSNRTVTWVDWSQGGPHPATFGGENITAAFIQSIRNNGTKCSYNSDRTYICYLFARKFAPSALVPLLNIAAAVMEF</sequence>
<keyword evidence="5" id="KW-0325">Glycoprotein</keyword>
<evidence type="ECO:0000256" key="2">
    <source>
        <dbReference type="ARBA" id="ARBA00022676"/>
    </source>
</evidence>